<gene>
    <name evidence="2" type="ORF">KVG88_02785</name>
</gene>
<evidence type="ECO:0000313" key="3">
    <source>
        <dbReference type="Proteomes" id="UP001049200"/>
    </source>
</evidence>
<keyword evidence="3" id="KW-1185">Reference proteome</keyword>
<accession>A0ABS6QJ53</accession>
<dbReference type="RefSeq" id="WP_217870258.1">
    <property type="nucleotide sequence ID" value="NZ_JAHSTU010000001.1"/>
</dbReference>
<organism evidence="2 3">
    <name type="scientific">Pseudomonas azerbaijanoccidentalis</name>
    <dbReference type="NCBI Taxonomy" id="2842347"/>
    <lineage>
        <taxon>Bacteria</taxon>
        <taxon>Pseudomonadati</taxon>
        <taxon>Pseudomonadota</taxon>
        <taxon>Gammaproteobacteria</taxon>
        <taxon>Pseudomonadales</taxon>
        <taxon>Pseudomonadaceae</taxon>
        <taxon>Pseudomonas</taxon>
    </lineage>
</organism>
<feature type="compositionally biased region" description="Polar residues" evidence="1">
    <location>
        <begin position="638"/>
        <end position="647"/>
    </location>
</feature>
<reference evidence="2" key="1">
    <citation type="submission" date="2021-06" db="EMBL/GenBank/DDBJ databases">
        <title>Updating the genus Pseudomonas: Description of 43 new species and partition of the Pseudomonas putida group.</title>
        <authorList>
            <person name="Girard L."/>
            <person name="Lood C."/>
            <person name="Vandamme P."/>
            <person name="Rokni-Zadeh H."/>
            <person name="Van Noort V."/>
            <person name="Hofte M."/>
            <person name="Lavigne R."/>
            <person name="De Mot R."/>
        </authorList>
    </citation>
    <scope>NUCLEOTIDE SEQUENCE</scope>
    <source>
        <strain evidence="2">SWRI74</strain>
    </source>
</reference>
<sequence length="2397" mass="261652">MPQVNATATRAATSATPFAQNILPSAAHRLSGASTRNQPLPPQLYVIPDKSVSGGLPAHDAQLPVLCPVYNGLLTANEMPDFLKETGAICDQTSLEKAWTSLENRLRTQTVSEDDVLQILESGVLQTDTGKTLAPLLSEAILRSIKPLAGLAPERLREFVETICHLPPARWANSFGEDTNFPRGNDGKGVQGFIQKQITASRAQREQQVANGELLDDDTWKALKEFTQQSRGYIPESSVGTLNETLRQLEDLIHIRPSPKEAQSLMADFAQAMKESSPNERERWSVRFPGTVQQLKERLEAIEIVDKRPDRSWLPVNMAFSPSDAISVIQNNANSLLLNVHDFIFGTTVESALTAEIEPRQPESALLATMVEIERKSSFYNEVITTGPRYTGGLFGKVLYVLNALDTVGVLSIAERVKPHLPAVPVPALPADQTNKRVEEAVVSSEPANESSSTTPNETTSLEQLAQSVLNTLSEFDNLLKFPAAEAYEPVVHNFEMELQALMDAEAGGISESPYRHEELSEAVPGWWQSIGPQIYTALTGLLAGMANSAVASGAVLTRQIRENPVATGGYTVAAVSAIATITSIYNHFNTQYPGQTPNLPEPGEQPGTGNRTSEILSTASTPPTPETSPASIDPAESVSTTQSAAVQQEQIEEKIEDILAPLSDTILQLMYQSTEHNLLDDAQLLHNVAMLLEQHSTKDAAKSYAELIEEVEEPTHGLQDLAQSEEIAQSPSRRVKREATFGESGAQSGAVIPDAEVPEQNASDNEALLIQYVATMQELERPAPDLIEDIDSETQTDPALNSAREVVRLLRNRRSVGWADASRANGDAQLISSYTTALAQAFHSTPANTDINVVVPSHSTFGQCWLNYVRAFSNPFFTDWATKVGLDLATAKIDTNVNSLSGRVGESRALKTFTLTDHSGWANVAGPILQAAEVIAPILHTVSSPSPSFGAPLNLVASFHGESLPTTKADAERRAIELSANPVFSSIDADETFRPREARSEAAVESQKRKMGDITTRHRLVMALNDLIRGKPDDQSVSLDFTLVSPDSSFAAKYPLEAQRLISAYRYISANGWIVPTTVAGVRNLVEMLSNPLPVAPKTGNYQGACGYSRPLTPAQRNLISTTTASRVSLARNRGLLDLFLSRANEFTPLQGLKLALSSSEASSLGRALTSDLNVISTKESADELVMAALLLDLDPTFGQQRNHVAGFNLTQQANWGAKPSAVVASLESHLVAGGKVSTGTAPVAVYHLLAASAPEFLVKNLPDNLVCGTHTWAMLRIGVARIEQIAPGTSAQMTFEQVMKYADTLPITVGQEIAEQSVTVNPLIDWAIANGVIPLNAGDTYTPQQLVIAQEKFHEVRSELARARNSLSAPVPTRRELALAELTRVYGEGLPYEELCLTPRAAVLPQTAQSLLDLYIDGRLPGVSWHSSNPLIPIDRFSQQFETLKDVSNLFTETFNNYYHNLCSGSESVFKHLVSQLPMEDRKSLEYGKQKFYSLRSEIRKEAWQISTEESNASKGRQGVLIESEYQGKKTYYEVLPSAVQIRKRNITEPLILGGVPRVIASSRSQIEFQAATSQPFDWEAFKNGTPPRENVTSNVIIDEFKPMRQQAVLYGDNFDFNSVPSAFSSDSKLDFIAKVLVEEFFMPEKDGLFESAKGLTTWEERQAYQKNVMAFLGSLVPFKSTIENIQKGDTAGAAQDFLLDACGFVIPGFSVAGKIAKVAKSGIGFIPKALKFTWVIGSTTVAAANPLDGIGDVFKGGANVVVKLGEQARDAASRGVDQLKQLIGSTKALPPSYLSKQANLADGVVRGGQTAGQTEKVKAVFKDGNWYAFNVDANRPYGPPLESFKPDSSITLEQSTFSDGSVALTNTRLFDTEPFTIQRSTCTDVVVGDKVYRLNPADPESLNDLSSPIYFSNLEGFDSVCSRGGKVKRSVSCFSKMIEDNLSPAAMRAQAIEHKRIYPSAGGNSQIVHERRIYNCDATTGKCTPTALSEPLQFKKKVTGSIINDKHFGLRKDTTDSHLDTHTRVVKINQIVASVDDARDVRGFLVDVPGLLWGKSTYLVAEADTGLFYYCKFDSTAPTALEFRKIHYVKDSFAGDIIERYQKIKGPSIQAAGVPVPNRDFVTLPTLDSLYADLVKSAAYTPEQLTDLEKKVELFTKEKQREFVFDVWNKNNHRKVDITIPAIRVTSIQTPIGFTGFTDSRKNEIYANGAKLQIDEQIKATGLGSFNKGDPTDSADTLRRDTAQPVVLWEYKLFDAPPPNVVEMILKTGSGNCDQMAAVAADIVLKNRGAATVWGMPGHSFTMVGGPKKGTAQDSTDFSESAFIDAWIVDPWAGIVCPANQYNRQFSNTMSLWQTEGKKIITTHGPIASETVEWKDPTDSIWINRLNGPKQLKY</sequence>
<feature type="compositionally biased region" description="Low complexity" evidence="1">
    <location>
        <begin position="618"/>
        <end position="632"/>
    </location>
</feature>
<protein>
    <submittedName>
        <fullName evidence="2">Uncharacterized protein</fullName>
    </submittedName>
</protein>
<proteinExistence type="predicted"/>
<evidence type="ECO:0000256" key="1">
    <source>
        <dbReference type="SAM" id="MobiDB-lite"/>
    </source>
</evidence>
<dbReference type="Proteomes" id="UP001049200">
    <property type="component" value="Unassembled WGS sequence"/>
</dbReference>
<comment type="caution">
    <text evidence="2">The sequence shown here is derived from an EMBL/GenBank/DDBJ whole genome shotgun (WGS) entry which is preliminary data.</text>
</comment>
<name>A0ABS6QJ53_9PSED</name>
<evidence type="ECO:0000313" key="2">
    <source>
        <dbReference type="EMBL" id="MBV4518972.1"/>
    </source>
</evidence>
<feature type="compositionally biased region" description="Low complexity" evidence="1">
    <location>
        <begin position="449"/>
        <end position="461"/>
    </location>
</feature>
<dbReference type="EMBL" id="JAHSTU010000001">
    <property type="protein sequence ID" value="MBV4518972.1"/>
    <property type="molecule type" value="Genomic_DNA"/>
</dbReference>
<feature type="region of interest" description="Disordered" evidence="1">
    <location>
        <begin position="435"/>
        <end position="461"/>
    </location>
</feature>
<feature type="region of interest" description="Disordered" evidence="1">
    <location>
        <begin position="593"/>
        <end position="648"/>
    </location>
</feature>
<feature type="compositionally biased region" description="Polar residues" evidence="1">
    <location>
        <begin position="608"/>
        <end position="617"/>
    </location>
</feature>